<feature type="domain" description="C2H2-type" evidence="10">
    <location>
        <begin position="474"/>
        <end position="501"/>
    </location>
</feature>
<dbReference type="InterPro" id="IPR038269">
    <property type="entry name" value="SCAN_sf"/>
</dbReference>
<feature type="domain" description="SCAN box" evidence="11">
    <location>
        <begin position="154"/>
        <end position="232"/>
    </location>
</feature>
<dbReference type="InterPro" id="IPR013087">
    <property type="entry name" value="Znf_C2H2_type"/>
</dbReference>
<dbReference type="Pfam" id="PF02023">
    <property type="entry name" value="SCAN"/>
    <property type="match status" value="1"/>
</dbReference>
<organism evidence="12 13">
    <name type="scientific">Eublepharis macularius</name>
    <name type="common">Leopard gecko</name>
    <name type="synonym">Cyrtodactylus macularius</name>
    <dbReference type="NCBI Taxonomy" id="481883"/>
    <lineage>
        <taxon>Eukaryota</taxon>
        <taxon>Metazoa</taxon>
        <taxon>Chordata</taxon>
        <taxon>Craniata</taxon>
        <taxon>Vertebrata</taxon>
        <taxon>Euteleostomi</taxon>
        <taxon>Lepidosauria</taxon>
        <taxon>Squamata</taxon>
        <taxon>Bifurcata</taxon>
        <taxon>Gekkota</taxon>
        <taxon>Eublepharidae</taxon>
        <taxon>Eublepharinae</taxon>
        <taxon>Eublepharis</taxon>
    </lineage>
</organism>
<evidence type="ECO:0000259" key="11">
    <source>
        <dbReference type="PROSITE" id="PS50804"/>
    </source>
</evidence>
<dbReference type="GO" id="GO:0008270">
    <property type="term" value="F:zinc ion binding"/>
    <property type="evidence" value="ECO:0007669"/>
    <property type="project" value="UniProtKB-KW"/>
</dbReference>
<dbReference type="SMART" id="SM00431">
    <property type="entry name" value="SCAN"/>
    <property type="match status" value="1"/>
</dbReference>
<evidence type="ECO:0000256" key="4">
    <source>
        <dbReference type="ARBA" id="ARBA00022737"/>
    </source>
</evidence>
<dbReference type="Pfam" id="PF00096">
    <property type="entry name" value="zf-C2H2"/>
    <property type="match status" value="5"/>
</dbReference>
<dbReference type="GeneID" id="129327433"/>
<dbReference type="AlphaFoldDB" id="A0AA97KV17"/>
<dbReference type="InterPro" id="IPR036236">
    <property type="entry name" value="Znf_C2H2_sf"/>
</dbReference>
<dbReference type="Gene3D" id="3.30.160.60">
    <property type="entry name" value="Classic Zinc Finger"/>
    <property type="match status" value="5"/>
</dbReference>
<gene>
    <name evidence="13" type="primary">LOC129327433</name>
</gene>
<dbReference type="GO" id="GO:0000981">
    <property type="term" value="F:DNA-binding transcription factor activity, RNA polymerase II-specific"/>
    <property type="evidence" value="ECO:0007669"/>
    <property type="project" value="TreeGrafter"/>
</dbReference>
<comment type="similarity">
    <text evidence="2">Belongs to the krueppel C2H2-type zinc-finger protein family.</text>
</comment>
<feature type="region of interest" description="Disordered" evidence="9">
    <location>
        <begin position="295"/>
        <end position="317"/>
    </location>
</feature>
<evidence type="ECO:0000256" key="8">
    <source>
        <dbReference type="PROSITE-ProRule" id="PRU00042"/>
    </source>
</evidence>
<dbReference type="PANTHER" id="PTHR23226:SF377">
    <property type="entry name" value="ZINC FINGER AND SCAN DOMAIN-CONTAINING PROTEIN 20"/>
    <property type="match status" value="1"/>
</dbReference>
<evidence type="ECO:0000256" key="6">
    <source>
        <dbReference type="ARBA" id="ARBA00022833"/>
    </source>
</evidence>
<evidence type="ECO:0000256" key="7">
    <source>
        <dbReference type="ARBA" id="ARBA00023242"/>
    </source>
</evidence>
<evidence type="ECO:0000256" key="3">
    <source>
        <dbReference type="ARBA" id="ARBA00022723"/>
    </source>
</evidence>
<dbReference type="InterPro" id="IPR003309">
    <property type="entry name" value="SCAN_dom"/>
</dbReference>
<evidence type="ECO:0000256" key="1">
    <source>
        <dbReference type="ARBA" id="ARBA00004123"/>
    </source>
</evidence>
<dbReference type="FunFam" id="3.30.160.60:FF:000624">
    <property type="entry name" value="zinc finger protein 697"/>
    <property type="match status" value="1"/>
</dbReference>
<dbReference type="FunFam" id="3.30.160.60:FF:002343">
    <property type="entry name" value="Zinc finger protein 33A"/>
    <property type="match status" value="1"/>
</dbReference>
<dbReference type="FunFam" id="3.30.160.60:FF:000358">
    <property type="entry name" value="zinc finger protein 24"/>
    <property type="match status" value="1"/>
</dbReference>
<dbReference type="PROSITE" id="PS50804">
    <property type="entry name" value="SCAN_BOX"/>
    <property type="match status" value="1"/>
</dbReference>
<name>A0AA97KV17_EUBMA</name>
<keyword evidence="5 8" id="KW-0863">Zinc-finger</keyword>
<evidence type="ECO:0000256" key="9">
    <source>
        <dbReference type="SAM" id="MobiDB-lite"/>
    </source>
</evidence>
<dbReference type="CDD" id="cd07936">
    <property type="entry name" value="SCAN"/>
    <property type="match status" value="1"/>
</dbReference>
<keyword evidence="4" id="KW-0677">Repeat</keyword>
<dbReference type="Gene3D" id="1.10.4020.10">
    <property type="entry name" value="DNA breaking-rejoining enzymes"/>
    <property type="match status" value="1"/>
</dbReference>
<dbReference type="PROSITE" id="PS50157">
    <property type="entry name" value="ZINC_FINGER_C2H2_2"/>
    <property type="match status" value="5"/>
</dbReference>
<dbReference type="SUPFAM" id="SSF47353">
    <property type="entry name" value="Retrovirus capsid dimerization domain-like"/>
    <property type="match status" value="1"/>
</dbReference>
<dbReference type="KEGG" id="emc:129327433"/>
<evidence type="ECO:0000259" key="10">
    <source>
        <dbReference type="PROSITE" id="PS50157"/>
    </source>
</evidence>
<feature type="domain" description="C2H2-type" evidence="10">
    <location>
        <begin position="418"/>
        <end position="445"/>
    </location>
</feature>
<proteinExistence type="inferred from homology"/>
<dbReference type="GO" id="GO:0000978">
    <property type="term" value="F:RNA polymerase II cis-regulatory region sequence-specific DNA binding"/>
    <property type="evidence" value="ECO:0007669"/>
    <property type="project" value="TreeGrafter"/>
</dbReference>
<dbReference type="RefSeq" id="XP_054832054.1">
    <property type="nucleotide sequence ID" value="XM_054976079.1"/>
</dbReference>
<dbReference type="SUPFAM" id="SSF57667">
    <property type="entry name" value="beta-beta-alpha zinc fingers"/>
    <property type="match status" value="3"/>
</dbReference>
<dbReference type="FunFam" id="3.30.160.60:FF:000281">
    <property type="entry name" value="Zinc finger protein 558 isoform X1"/>
    <property type="match status" value="1"/>
</dbReference>
<keyword evidence="3" id="KW-0479">Metal-binding</keyword>
<dbReference type="PANTHER" id="PTHR23226">
    <property type="entry name" value="ZINC FINGER AND SCAN DOMAIN-CONTAINING"/>
    <property type="match status" value="1"/>
</dbReference>
<evidence type="ECO:0000256" key="5">
    <source>
        <dbReference type="ARBA" id="ARBA00022771"/>
    </source>
</evidence>
<evidence type="ECO:0000256" key="2">
    <source>
        <dbReference type="ARBA" id="ARBA00006991"/>
    </source>
</evidence>
<comment type="subcellular location">
    <subcellularLocation>
        <location evidence="1">Nucleus</location>
    </subcellularLocation>
</comment>
<evidence type="ECO:0000313" key="13">
    <source>
        <dbReference type="RefSeq" id="XP_054832054.1"/>
    </source>
</evidence>
<accession>A0AA97KV17</accession>
<keyword evidence="6" id="KW-0862">Zinc</keyword>
<dbReference type="PROSITE" id="PS00028">
    <property type="entry name" value="ZINC_FINGER_C2H2_1"/>
    <property type="match status" value="5"/>
</dbReference>
<protein>
    <submittedName>
        <fullName evidence="13">Zinc finger and SCAN domain-containing protein 31-like</fullName>
    </submittedName>
</protein>
<keyword evidence="12" id="KW-1185">Reference proteome</keyword>
<reference evidence="13" key="1">
    <citation type="submission" date="2025-08" db="UniProtKB">
        <authorList>
            <consortium name="RefSeq"/>
        </authorList>
    </citation>
    <scope>IDENTIFICATION</scope>
    <source>
        <tissue evidence="13">Blood</tissue>
    </source>
</reference>
<dbReference type="GO" id="GO:0005634">
    <property type="term" value="C:nucleus"/>
    <property type="evidence" value="ECO:0007669"/>
    <property type="project" value="UniProtKB-SubCell"/>
</dbReference>
<evidence type="ECO:0000313" key="12">
    <source>
        <dbReference type="Proteomes" id="UP001190640"/>
    </source>
</evidence>
<dbReference type="SMART" id="SM00355">
    <property type="entry name" value="ZnF_C2H2"/>
    <property type="match status" value="5"/>
</dbReference>
<dbReference type="FunFam" id="1.10.4020.10:FF:000001">
    <property type="entry name" value="zinc finger protein 263 isoform X1"/>
    <property type="match status" value="1"/>
</dbReference>
<dbReference type="Proteomes" id="UP001190640">
    <property type="component" value="Chromosome 4"/>
</dbReference>
<feature type="domain" description="C2H2-type" evidence="10">
    <location>
        <begin position="390"/>
        <end position="417"/>
    </location>
</feature>
<sequence length="547" mass="62146">MAEDKEREFIAPDLQFHVKLEQGVKMERKDRGDPKLEMGSGKALLGAARAGPMGCEGLLQLWETQWQSFLKAMESPHSGTGIPLLPEAASWGGAKPFLAPYEGDTVASQLSSKGSLMSLQEAAQQGQGKDSLKRKRRCEQLNGDREREDVEAQRQCFRQFCYCEAEGPRMVFSQLWELGYQWLRPERHTKEEILELVILEQFLAILPQRIQNWVKGQGPQSCAQAVALAEGFLLTQREARRCEPAETDLFQEAVVNFPCEEGAAPGNAQRQTWSVVKQENEGNLTLMDKRFLRKEEADSQEHSEQDGPHGVSEERATENGIKSYKQSVGLHSMWMQQGTCPEKRTDKSITSRGSYQGLNEMTSEKMTSGEYNQRSNFMTHERTSISAKPYQCSDCGKSFRMKDKLIRHQKTHTGEKPYKCLDCGKYFSTKYGVFRHYQIHKGEKPYECLYCGKFFRMNYDLVRHHRIHTGEKPFKCSECGKSFSMNSDLVRHQRIHTGEKPFECSDCGKTFSAKGSLAAHVRIHRGLKPYTSDTEGPVFQTSLQAAS</sequence>
<keyword evidence="7" id="KW-0539">Nucleus</keyword>
<feature type="domain" description="C2H2-type" evidence="10">
    <location>
        <begin position="502"/>
        <end position="529"/>
    </location>
</feature>
<dbReference type="FunFam" id="3.30.160.60:FF:000478">
    <property type="entry name" value="Zinc finger protein 133"/>
    <property type="match status" value="1"/>
</dbReference>
<feature type="domain" description="C2H2-type" evidence="10">
    <location>
        <begin position="446"/>
        <end position="473"/>
    </location>
</feature>